<evidence type="ECO:0000313" key="2">
    <source>
        <dbReference type="Proteomes" id="UP000247973"/>
    </source>
</evidence>
<dbReference type="InterPro" id="IPR005564">
    <property type="entry name" value="Major_capsid_GpE"/>
</dbReference>
<proteinExistence type="predicted"/>
<protein>
    <submittedName>
        <fullName evidence="1">Major capsid protein E</fullName>
    </submittedName>
</protein>
<comment type="caution">
    <text evidence="1">The sequence shown here is derived from an EMBL/GenBank/DDBJ whole genome shotgun (WGS) entry which is preliminary data.</text>
</comment>
<sequence>MTPRDTNYYDLIRHGFANESYQEFVDTYLASLYNGRKTDGFEWDADIQIDFTYHQIQAELGLNTMPTYVDIDSPSVYKHHEGFELSSGTIPRAKHGYALNEKILREEMIFAQRTGKFSTNLSQKMRDLVFDHTSKLIGGNYNGLTYQRDQMVSTGSFVLDASNNPAGIKNITFSAKIPTTNHVTLTGTKRWFTDDSNVEGTASDPIKDLKKQTYDLKRKGVSAMHFEVDYLTFRRTMEHSKIRTAIALNIHPMADAANIAALGAVLDESVVKSKLEGIIGCPIKVIDNIVAVEKFDKAEGKVIKEQIRSFKSDVWVLVPDGQLGSIKAVEPIAMPDPAARLAWYDGGRTILKQWYDTRTNTQYIESELTALVVPNKPQYMLYLTIA</sequence>
<keyword evidence="2" id="KW-1185">Reference proteome</keyword>
<dbReference type="RefSeq" id="WP_110309820.1">
    <property type="nucleotide sequence ID" value="NZ_QICL01000004.1"/>
</dbReference>
<evidence type="ECO:0000313" key="1">
    <source>
        <dbReference type="EMBL" id="PXV66865.1"/>
    </source>
</evidence>
<gene>
    <name evidence="1" type="ORF">CLV62_104126</name>
</gene>
<dbReference type="AlphaFoldDB" id="A0A2V3PU71"/>
<dbReference type="Pfam" id="PF03864">
    <property type="entry name" value="Phage_cap_E"/>
    <property type="match status" value="1"/>
</dbReference>
<dbReference type="EMBL" id="QICL01000004">
    <property type="protein sequence ID" value="PXV66865.1"/>
    <property type="molecule type" value="Genomic_DNA"/>
</dbReference>
<dbReference type="OrthoDB" id="1033875at2"/>
<organism evidence="1 2">
    <name type="scientific">Dysgonomonas alginatilytica</name>
    <dbReference type="NCBI Taxonomy" id="1605892"/>
    <lineage>
        <taxon>Bacteria</taxon>
        <taxon>Pseudomonadati</taxon>
        <taxon>Bacteroidota</taxon>
        <taxon>Bacteroidia</taxon>
        <taxon>Bacteroidales</taxon>
        <taxon>Dysgonomonadaceae</taxon>
        <taxon>Dysgonomonas</taxon>
    </lineage>
</organism>
<name>A0A2V3PU71_9BACT</name>
<reference evidence="1 2" key="1">
    <citation type="submission" date="2018-03" db="EMBL/GenBank/DDBJ databases">
        <title>Genomic Encyclopedia of Archaeal and Bacterial Type Strains, Phase II (KMG-II): from individual species to whole genera.</title>
        <authorList>
            <person name="Goeker M."/>
        </authorList>
    </citation>
    <scope>NUCLEOTIDE SEQUENCE [LARGE SCALE GENOMIC DNA]</scope>
    <source>
        <strain evidence="1 2">DSM 100214</strain>
    </source>
</reference>
<dbReference type="Proteomes" id="UP000247973">
    <property type="component" value="Unassembled WGS sequence"/>
</dbReference>
<accession>A0A2V3PU71</accession>